<dbReference type="InterPro" id="IPR036390">
    <property type="entry name" value="WH_DNA-bd_sf"/>
</dbReference>
<dbReference type="InterPro" id="IPR004839">
    <property type="entry name" value="Aminotransferase_I/II_large"/>
</dbReference>
<dbReference type="GO" id="GO:0004400">
    <property type="term" value="F:histidinol-phosphate transaminase activity"/>
    <property type="evidence" value="ECO:0007669"/>
    <property type="project" value="UniProtKB-EC"/>
</dbReference>
<dbReference type="Proteomes" id="UP000838160">
    <property type="component" value="Unassembled WGS sequence"/>
</dbReference>
<keyword evidence="7" id="KW-0032">Aminotransferase</keyword>
<keyword evidence="4" id="KW-0238">DNA-binding</keyword>
<comment type="similarity">
    <text evidence="1">In the C-terminal section; belongs to the class-I pyridoxal-phosphate-dependent aminotransferase family.</text>
</comment>
<dbReference type="InterPro" id="IPR015421">
    <property type="entry name" value="PyrdxlP-dep_Trfase_major"/>
</dbReference>
<evidence type="ECO:0000256" key="3">
    <source>
        <dbReference type="ARBA" id="ARBA00023015"/>
    </source>
</evidence>
<gene>
    <name evidence="7" type="primary">hisC_1</name>
    <name evidence="7" type="ORF">VHP8226_00404</name>
</gene>
<dbReference type="PANTHER" id="PTHR46577">
    <property type="entry name" value="HTH-TYPE TRANSCRIPTIONAL REGULATORY PROTEIN GABR"/>
    <property type="match status" value="1"/>
</dbReference>
<reference evidence="7" key="1">
    <citation type="submission" date="2021-12" db="EMBL/GenBank/DDBJ databases">
        <authorList>
            <person name="Rodrigo-Torres L."/>
            <person name="Arahal R. D."/>
            <person name="Lucena T."/>
        </authorList>
    </citation>
    <scope>NUCLEOTIDE SEQUENCE</scope>
    <source>
        <strain evidence="7">CECT 8226</strain>
    </source>
</reference>
<dbReference type="RefSeq" id="WP_237483464.1">
    <property type="nucleotide sequence ID" value="NZ_CAKLCM010000001.1"/>
</dbReference>
<dbReference type="EC" id="2.6.1.9" evidence="7"/>
<feature type="domain" description="HTH gntR-type" evidence="6">
    <location>
        <begin position="14"/>
        <end position="82"/>
    </location>
</feature>
<dbReference type="CDD" id="cd07377">
    <property type="entry name" value="WHTH_GntR"/>
    <property type="match status" value="1"/>
</dbReference>
<dbReference type="Gene3D" id="3.40.640.10">
    <property type="entry name" value="Type I PLP-dependent aspartate aminotransferase-like (Major domain)"/>
    <property type="match status" value="1"/>
</dbReference>
<keyword evidence="7" id="KW-0808">Transferase</keyword>
<dbReference type="SMART" id="SM00345">
    <property type="entry name" value="HTH_GNTR"/>
    <property type="match status" value="1"/>
</dbReference>
<dbReference type="InterPro" id="IPR000524">
    <property type="entry name" value="Tscrpt_reg_HTH_GntR"/>
</dbReference>
<evidence type="ECO:0000256" key="5">
    <source>
        <dbReference type="ARBA" id="ARBA00023163"/>
    </source>
</evidence>
<evidence type="ECO:0000259" key="6">
    <source>
        <dbReference type="PROSITE" id="PS50949"/>
    </source>
</evidence>
<evidence type="ECO:0000256" key="4">
    <source>
        <dbReference type="ARBA" id="ARBA00023125"/>
    </source>
</evidence>
<dbReference type="InterPro" id="IPR051446">
    <property type="entry name" value="HTH_trans_reg/aminotransferase"/>
</dbReference>
<comment type="caution">
    <text evidence="7">The sequence shown here is derived from an EMBL/GenBank/DDBJ whole genome shotgun (WGS) entry which is preliminary data.</text>
</comment>
<dbReference type="EMBL" id="CAKLCM010000001">
    <property type="protein sequence ID" value="CAH0524566.1"/>
    <property type="molecule type" value="Genomic_DNA"/>
</dbReference>
<evidence type="ECO:0000256" key="2">
    <source>
        <dbReference type="ARBA" id="ARBA00022898"/>
    </source>
</evidence>
<evidence type="ECO:0000256" key="1">
    <source>
        <dbReference type="ARBA" id="ARBA00005384"/>
    </source>
</evidence>
<dbReference type="InterPro" id="IPR036388">
    <property type="entry name" value="WH-like_DNA-bd_sf"/>
</dbReference>
<keyword evidence="5" id="KW-0804">Transcription</keyword>
<dbReference type="PANTHER" id="PTHR46577:SF1">
    <property type="entry name" value="HTH-TYPE TRANSCRIPTIONAL REGULATORY PROTEIN GABR"/>
    <property type="match status" value="1"/>
</dbReference>
<dbReference type="Pfam" id="PF00392">
    <property type="entry name" value="GntR"/>
    <property type="match status" value="1"/>
</dbReference>
<dbReference type="CDD" id="cd00609">
    <property type="entry name" value="AAT_like"/>
    <property type="match status" value="1"/>
</dbReference>
<keyword evidence="2" id="KW-0663">Pyridoxal phosphate</keyword>
<sequence length="462" mass="52144">MTIEEMELNRHGSVPIYKQIADQIGARIDNGTLLSNSKLPTHRWLADRLEVTVGTITRAYAELERRGHIEARVGAGTFVVDHNKPSWAFEQDPSDELECHLGYNIPPRFDRSDMLQSAMQRIATSPQHLNQIMLYQSPTGIESHKGVVCNWMRAQQIHLNPQSMLFSSGAQHAIQLILDTFSRAGDTILVEQYTYPGIINVAKQNQLTLKGVEMDKYGVLPESLELCCKRYSPRLIYLIPTLQNPTTAVMPIQRRREILDICKRYDVYVIEDDINSLLLDNAPEPMVNLAPESVLYIGAFSKFLAPGLRVGFIHAPERLYPQLTSTLQNHCWMVSPLLTSLTCEMLSKGDADKSLQIIKQEMNARIEIAVQKLKGFEFTVQQGGFHLWLTLPQHWRLSDFIAQATMNKINVKSSELFALPGNAVTPAIRLSLSSPQSIEQMRRGLDTLVTLLNHTPTGEFTL</sequence>
<dbReference type="Pfam" id="PF00155">
    <property type="entry name" value="Aminotran_1_2"/>
    <property type="match status" value="1"/>
</dbReference>
<dbReference type="Gene3D" id="1.10.10.10">
    <property type="entry name" value="Winged helix-like DNA-binding domain superfamily/Winged helix DNA-binding domain"/>
    <property type="match status" value="1"/>
</dbReference>
<evidence type="ECO:0000313" key="8">
    <source>
        <dbReference type="Proteomes" id="UP000838160"/>
    </source>
</evidence>
<protein>
    <submittedName>
        <fullName evidence="7">Histidinol-phosphate aminotransferase</fullName>
        <ecNumber evidence="7">2.6.1.9</ecNumber>
    </submittedName>
</protein>
<organism evidence="7 8">
    <name type="scientific">Vibrio hippocampi</name>
    <dbReference type="NCBI Taxonomy" id="654686"/>
    <lineage>
        <taxon>Bacteria</taxon>
        <taxon>Pseudomonadati</taxon>
        <taxon>Pseudomonadota</taxon>
        <taxon>Gammaproteobacteria</taxon>
        <taxon>Vibrionales</taxon>
        <taxon>Vibrionaceae</taxon>
        <taxon>Vibrio</taxon>
    </lineage>
</organism>
<keyword evidence="8" id="KW-1185">Reference proteome</keyword>
<dbReference type="SUPFAM" id="SSF46785">
    <property type="entry name" value="Winged helix' DNA-binding domain"/>
    <property type="match status" value="1"/>
</dbReference>
<keyword evidence="3" id="KW-0805">Transcription regulation</keyword>
<dbReference type="InterPro" id="IPR015424">
    <property type="entry name" value="PyrdxlP-dep_Trfase"/>
</dbReference>
<dbReference type="SUPFAM" id="SSF53383">
    <property type="entry name" value="PLP-dependent transferases"/>
    <property type="match status" value="1"/>
</dbReference>
<name>A0ABN8DDT7_9VIBR</name>
<dbReference type="PROSITE" id="PS50949">
    <property type="entry name" value="HTH_GNTR"/>
    <property type="match status" value="1"/>
</dbReference>
<evidence type="ECO:0000313" key="7">
    <source>
        <dbReference type="EMBL" id="CAH0524566.1"/>
    </source>
</evidence>
<proteinExistence type="inferred from homology"/>
<accession>A0ABN8DDT7</accession>